<proteinExistence type="predicted"/>
<evidence type="ECO:0000313" key="1">
    <source>
        <dbReference type="EMBL" id="VAV89185.1"/>
    </source>
</evidence>
<reference evidence="1" key="1">
    <citation type="submission" date="2018-06" db="EMBL/GenBank/DDBJ databases">
        <authorList>
            <person name="Zhirakovskaya E."/>
        </authorList>
    </citation>
    <scope>NUCLEOTIDE SEQUENCE</scope>
</reference>
<dbReference type="EMBL" id="UOEI01000009">
    <property type="protein sequence ID" value="VAV89185.1"/>
    <property type="molecule type" value="Genomic_DNA"/>
</dbReference>
<protein>
    <recommendedName>
        <fullName evidence="2">ABM domain-containing protein</fullName>
    </recommendedName>
</protein>
<accession>A0A3B0S0Y8</accession>
<name>A0A3B0S0Y8_9ZZZZ</name>
<evidence type="ECO:0008006" key="2">
    <source>
        <dbReference type="Google" id="ProtNLM"/>
    </source>
</evidence>
<gene>
    <name evidence="1" type="ORF">MNBD_ACTINO01-924</name>
</gene>
<organism evidence="1">
    <name type="scientific">hydrothermal vent metagenome</name>
    <dbReference type="NCBI Taxonomy" id="652676"/>
    <lineage>
        <taxon>unclassified sequences</taxon>
        <taxon>metagenomes</taxon>
        <taxon>ecological metagenomes</taxon>
    </lineage>
</organism>
<dbReference type="AlphaFoldDB" id="A0A3B0S0Y8"/>
<sequence>MYLIRRIYTVKPTEARKAATLIDLIGKKYLEAGTRSASRVYFNSGTTPGEHNRVVMEWTDESLRTPYRSDRPKVDGVEELAAQLRDIAVESEIEFWELMTDEKHL</sequence>